<evidence type="ECO:0000313" key="2">
    <source>
        <dbReference type="EMBL" id="RLZ06381.1"/>
    </source>
</evidence>
<organism evidence="2 3">
    <name type="scientific">Faecalibacter macacae</name>
    <dbReference type="NCBI Taxonomy" id="1859289"/>
    <lineage>
        <taxon>Bacteria</taxon>
        <taxon>Pseudomonadati</taxon>
        <taxon>Bacteroidota</taxon>
        <taxon>Flavobacteriia</taxon>
        <taxon>Flavobacteriales</taxon>
        <taxon>Weeksellaceae</taxon>
        <taxon>Faecalibacter</taxon>
    </lineage>
</organism>
<keyword evidence="1" id="KW-0812">Transmembrane</keyword>
<sequence>MTLPPLGIILGTTIILPLLIWYSGKENRVKFVNILWTILVFYLISRTLDWFFAPGTHDSQGIAWMFLMSIFSSITMIGIWIFYLKHKNLNPKETKTYIILICFLIIPFVHIQLLNKFCNQNLNVTNKTLYQYFKNE</sequence>
<comment type="caution">
    <text evidence="2">The sequence shown here is derived from an EMBL/GenBank/DDBJ whole genome shotgun (WGS) entry which is preliminary data.</text>
</comment>
<feature type="transmembrane region" description="Helical" evidence="1">
    <location>
        <begin position="96"/>
        <end position="114"/>
    </location>
</feature>
<dbReference type="Proteomes" id="UP000275348">
    <property type="component" value="Unassembled WGS sequence"/>
</dbReference>
<reference evidence="2 3" key="1">
    <citation type="submission" date="2018-10" db="EMBL/GenBank/DDBJ databases">
        <authorList>
            <person name="Chen X."/>
        </authorList>
    </citation>
    <scope>NUCLEOTIDE SEQUENCE [LARGE SCALE GENOMIC DNA]</scope>
    <source>
        <strain evidence="2 3">YIM 102668</strain>
    </source>
</reference>
<dbReference type="AlphaFoldDB" id="A0A3L9M0V0"/>
<keyword evidence="1" id="KW-0472">Membrane</keyword>
<evidence type="ECO:0000256" key="1">
    <source>
        <dbReference type="SAM" id="Phobius"/>
    </source>
</evidence>
<keyword evidence="1" id="KW-1133">Transmembrane helix</keyword>
<dbReference type="EMBL" id="RDOJ01000035">
    <property type="protein sequence ID" value="RLZ06381.1"/>
    <property type="molecule type" value="Genomic_DNA"/>
</dbReference>
<proteinExistence type="predicted"/>
<gene>
    <name evidence="2" type="ORF">EAH69_13740</name>
</gene>
<name>A0A3L9M0V0_9FLAO</name>
<keyword evidence="3" id="KW-1185">Reference proteome</keyword>
<feature type="transmembrane region" description="Helical" evidence="1">
    <location>
        <begin position="31"/>
        <end position="52"/>
    </location>
</feature>
<feature type="transmembrane region" description="Helical" evidence="1">
    <location>
        <begin position="64"/>
        <end position="84"/>
    </location>
</feature>
<protein>
    <submittedName>
        <fullName evidence="2">Uncharacterized protein</fullName>
    </submittedName>
</protein>
<feature type="transmembrane region" description="Helical" evidence="1">
    <location>
        <begin position="6"/>
        <end position="24"/>
    </location>
</feature>
<evidence type="ECO:0000313" key="3">
    <source>
        <dbReference type="Proteomes" id="UP000275348"/>
    </source>
</evidence>
<accession>A0A3L9M0V0</accession>